<name>A0A9D1ECD4_9FIRM</name>
<dbReference type="EMBL" id="DVHN01000023">
    <property type="protein sequence ID" value="HIR87756.1"/>
    <property type="molecule type" value="Genomic_DNA"/>
</dbReference>
<dbReference type="InterPro" id="IPR003658">
    <property type="entry name" value="Anti-sigma_ant"/>
</dbReference>
<evidence type="ECO:0000259" key="3">
    <source>
        <dbReference type="PROSITE" id="PS50801"/>
    </source>
</evidence>
<reference evidence="4" key="2">
    <citation type="journal article" date="2021" name="PeerJ">
        <title>Extensive microbial diversity within the chicken gut microbiome revealed by metagenomics and culture.</title>
        <authorList>
            <person name="Gilroy R."/>
            <person name="Ravi A."/>
            <person name="Getino M."/>
            <person name="Pursley I."/>
            <person name="Horton D.L."/>
            <person name="Alikhan N.F."/>
            <person name="Baker D."/>
            <person name="Gharbi K."/>
            <person name="Hall N."/>
            <person name="Watson M."/>
            <person name="Adriaenssens E.M."/>
            <person name="Foster-Nyarko E."/>
            <person name="Jarju S."/>
            <person name="Secka A."/>
            <person name="Antonio M."/>
            <person name="Oren A."/>
            <person name="Chaudhuri R.R."/>
            <person name="La Ragione R."/>
            <person name="Hildebrand F."/>
            <person name="Pallen M.J."/>
        </authorList>
    </citation>
    <scope>NUCLEOTIDE SEQUENCE</scope>
    <source>
        <strain evidence="4">ChiW13-3771</strain>
    </source>
</reference>
<dbReference type="Gene3D" id="3.30.750.24">
    <property type="entry name" value="STAS domain"/>
    <property type="match status" value="1"/>
</dbReference>
<comment type="caution">
    <text evidence="4">The sequence shown here is derived from an EMBL/GenBank/DDBJ whole genome shotgun (WGS) entry which is preliminary data.</text>
</comment>
<dbReference type="GO" id="GO:0043856">
    <property type="term" value="F:anti-sigma factor antagonist activity"/>
    <property type="evidence" value="ECO:0007669"/>
    <property type="project" value="InterPro"/>
</dbReference>
<dbReference type="PANTHER" id="PTHR33495:SF2">
    <property type="entry name" value="ANTI-SIGMA FACTOR ANTAGONIST TM_1081-RELATED"/>
    <property type="match status" value="1"/>
</dbReference>
<dbReference type="InterPro" id="IPR002645">
    <property type="entry name" value="STAS_dom"/>
</dbReference>
<dbReference type="AlphaFoldDB" id="A0A9D1ECD4"/>
<accession>A0A9D1ECD4</accession>
<dbReference type="PROSITE" id="PS50801">
    <property type="entry name" value="STAS"/>
    <property type="match status" value="1"/>
</dbReference>
<dbReference type="InterPro" id="IPR036513">
    <property type="entry name" value="STAS_dom_sf"/>
</dbReference>
<protein>
    <recommendedName>
        <fullName evidence="2">Anti-sigma factor antagonist</fullName>
    </recommendedName>
</protein>
<organism evidence="4 5">
    <name type="scientific">Candidatus Fimimorpha faecalis</name>
    <dbReference type="NCBI Taxonomy" id="2840824"/>
    <lineage>
        <taxon>Bacteria</taxon>
        <taxon>Bacillati</taxon>
        <taxon>Bacillota</taxon>
        <taxon>Clostridia</taxon>
        <taxon>Eubacteriales</taxon>
        <taxon>Candidatus Fimimorpha</taxon>
    </lineage>
</organism>
<dbReference type="NCBIfam" id="TIGR00377">
    <property type="entry name" value="ant_ant_sig"/>
    <property type="match status" value="1"/>
</dbReference>
<dbReference type="CDD" id="cd07043">
    <property type="entry name" value="STAS_anti-anti-sigma_factors"/>
    <property type="match status" value="1"/>
</dbReference>
<feature type="domain" description="STAS" evidence="3">
    <location>
        <begin position="4"/>
        <end position="104"/>
    </location>
</feature>
<comment type="similarity">
    <text evidence="1 2">Belongs to the anti-sigma-factor antagonist family.</text>
</comment>
<dbReference type="Pfam" id="PF01740">
    <property type="entry name" value="STAS"/>
    <property type="match status" value="1"/>
</dbReference>
<sequence length="104" mass="11963">MEQKEVEYKLLGRSLVICLPYEVDDHSCQNLKKDTDEIIKHNPVNRIIFDFTKTGFMDSAGIGALLSRYRKMKALGGETVVFGEDPRIRRILKLSGIYQIMRSI</sequence>
<evidence type="ECO:0000256" key="1">
    <source>
        <dbReference type="ARBA" id="ARBA00009013"/>
    </source>
</evidence>
<dbReference type="PANTHER" id="PTHR33495">
    <property type="entry name" value="ANTI-SIGMA FACTOR ANTAGONIST TM_1081-RELATED-RELATED"/>
    <property type="match status" value="1"/>
</dbReference>
<evidence type="ECO:0000256" key="2">
    <source>
        <dbReference type="RuleBase" id="RU003749"/>
    </source>
</evidence>
<dbReference type="Proteomes" id="UP000824201">
    <property type="component" value="Unassembled WGS sequence"/>
</dbReference>
<reference evidence="4" key="1">
    <citation type="submission" date="2020-10" db="EMBL/GenBank/DDBJ databases">
        <authorList>
            <person name="Gilroy R."/>
        </authorList>
    </citation>
    <scope>NUCLEOTIDE SEQUENCE</scope>
    <source>
        <strain evidence="4">ChiW13-3771</strain>
    </source>
</reference>
<evidence type="ECO:0000313" key="4">
    <source>
        <dbReference type="EMBL" id="HIR87756.1"/>
    </source>
</evidence>
<gene>
    <name evidence="4" type="ORF">IAC96_02275</name>
</gene>
<proteinExistence type="inferred from homology"/>
<evidence type="ECO:0000313" key="5">
    <source>
        <dbReference type="Proteomes" id="UP000824201"/>
    </source>
</evidence>
<dbReference type="SUPFAM" id="SSF52091">
    <property type="entry name" value="SpoIIaa-like"/>
    <property type="match status" value="1"/>
</dbReference>